<accession>R8AQ21</accession>
<sequence length="81" mass="9562">MFLVRKETLFFLHRFLDNKKLKQGHVEMGIRYANFAPISNRCACILVMGYQERYQLIFKANVSFTTLSQQRTRWCGIAAEI</sequence>
<dbReference type="STRING" id="703.SAMEA2665130_01378"/>
<proteinExistence type="predicted"/>
<gene>
    <name evidence="1" type="ORF">PLESHI_10705</name>
</gene>
<dbReference type="HOGENOM" id="CLU_2570871_0_0_6"/>
<comment type="caution">
    <text evidence="1">The sequence shown here is derived from an EMBL/GenBank/DDBJ whole genome shotgun (WGS) entry which is preliminary data.</text>
</comment>
<evidence type="ECO:0000313" key="2">
    <source>
        <dbReference type="Proteomes" id="UP000014012"/>
    </source>
</evidence>
<keyword evidence="2" id="KW-1185">Reference proteome</keyword>
<reference evidence="1 2" key="1">
    <citation type="journal article" date="2013" name="Genome Announc.">
        <title>Genome Sequence of Plesiomonas shigelloides Strain 302-73 (Serotype O1).</title>
        <authorList>
            <person name="Pique N."/>
            <person name="Aquilini E."/>
            <person name="Alioto T."/>
            <person name="Minana-Galbis D."/>
            <person name="Tomas J.M."/>
        </authorList>
    </citation>
    <scope>NUCLEOTIDE SEQUENCE [LARGE SCALE GENOMIC DNA]</scope>
    <source>
        <strain evidence="1 2">302-73</strain>
    </source>
</reference>
<dbReference type="Proteomes" id="UP000014012">
    <property type="component" value="Unassembled WGS sequence"/>
</dbReference>
<organism evidence="1 2">
    <name type="scientific">Plesiomonas shigelloides 302-73</name>
    <dbReference type="NCBI Taxonomy" id="1315976"/>
    <lineage>
        <taxon>Bacteria</taxon>
        <taxon>Pseudomonadati</taxon>
        <taxon>Pseudomonadota</taxon>
        <taxon>Gammaproteobacteria</taxon>
        <taxon>Enterobacterales</taxon>
        <taxon>Enterobacteriaceae</taxon>
        <taxon>Plesiomonas</taxon>
    </lineage>
</organism>
<protein>
    <submittedName>
        <fullName evidence="1">Uncharacterized protein</fullName>
    </submittedName>
</protein>
<dbReference type="AlphaFoldDB" id="R8AQ21"/>
<name>R8AQ21_PLESH</name>
<evidence type="ECO:0000313" key="1">
    <source>
        <dbReference type="EMBL" id="EON88419.1"/>
    </source>
</evidence>
<dbReference type="EMBL" id="AQQO01000342">
    <property type="protein sequence ID" value="EON88419.1"/>
    <property type="molecule type" value="Genomic_DNA"/>
</dbReference>